<evidence type="ECO:0000256" key="5">
    <source>
        <dbReference type="ARBA" id="ARBA00022833"/>
    </source>
</evidence>
<reference evidence="9 10" key="1">
    <citation type="submission" date="2024-01" db="EMBL/GenBank/DDBJ databases">
        <title>The genomes of 5 underutilized Papilionoideae crops provide insights into root nodulation and disease resistanc.</title>
        <authorList>
            <person name="Yuan L."/>
        </authorList>
    </citation>
    <scope>NUCLEOTIDE SEQUENCE [LARGE SCALE GENOMIC DNA]</scope>
    <source>
        <strain evidence="9">ZHUSHIDOU_FW_LH</strain>
        <tissue evidence="9">Leaf</tissue>
    </source>
</reference>
<keyword evidence="5" id="KW-0862">Zinc</keyword>
<dbReference type="SUPFAM" id="SSF57850">
    <property type="entry name" value="RING/U-box"/>
    <property type="match status" value="1"/>
</dbReference>
<dbReference type="Proteomes" id="UP001372338">
    <property type="component" value="Unassembled WGS sequence"/>
</dbReference>
<keyword evidence="2" id="KW-0479">Metal-binding</keyword>
<dbReference type="Pfam" id="PF12906">
    <property type="entry name" value="RINGv"/>
    <property type="match status" value="1"/>
</dbReference>
<dbReference type="Pfam" id="PF12854">
    <property type="entry name" value="PPR_1"/>
    <property type="match status" value="1"/>
</dbReference>
<comment type="similarity">
    <text evidence="1">Belongs to the PPR family. P subfamily.</text>
</comment>
<evidence type="ECO:0000256" key="4">
    <source>
        <dbReference type="ARBA" id="ARBA00022771"/>
    </source>
</evidence>
<dbReference type="Gene3D" id="1.25.40.10">
    <property type="entry name" value="Tetratricopeptide repeat domain"/>
    <property type="match status" value="2"/>
</dbReference>
<feature type="domain" description="RING-CH-type" evidence="8">
    <location>
        <begin position="532"/>
        <end position="598"/>
    </location>
</feature>
<dbReference type="PANTHER" id="PTHR46598:SF2">
    <property type="entry name" value="OS01G0788900 PROTEIN"/>
    <property type="match status" value="1"/>
</dbReference>
<keyword evidence="7" id="KW-0472">Membrane</keyword>
<evidence type="ECO:0000313" key="9">
    <source>
        <dbReference type="EMBL" id="KAK7274956.1"/>
    </source>
</evidence>
<evidence type="ECO:0000256" key="2">
    <source>
        <dbReference type="ARBA" id="ARBA00022723"/>
    </source>
</evidence>
<evidence type="ECO:0000256" key="3">
    <source>
        <dbReference type="ARBA" id="ARBA00022737"/>
    </source>
</evidence>
<keyword evidence="3" id="KW-0677">Repeat</keyword>
<dbReference type="PANTHER" id="PTHR46598">
    <property type="entry name" value="BNAC05G43320D PROTEIN"/>
    <property type="match status" value="1"/>
</dbReference>
<evidence type="ECO:0000313" key="10">
    <source>
        <dbReference type="Proteomes" id="UP001372338"/>
    </source>
</evidence>
<dbReference type="NCBIfam" id="TIGR00756">
    <property type="entry name" value="PPR"/>
    <property type="match status" value="1"/>
</dbReference>
<dbReference type="GO" id="GO:0008270">
    <property type="term" value="F:zinc ion binding"/>
    <property type="evidence" value="ECO:0007669"/>
    <property type="project" value="UniProtKB-KW"/>
</dbReference>
<dbReference type="Gene3D" id="3.30.40.10">
    <property type="entry name" value="Zinc/RING finger domain, C3HC4 (zinc finger)"/>
    <property type="match status" value="1"/>
</dbReference>
<evidence type="ECO:0000259" key="8">
    <source>
        <dbReference type="PROSITE" id="PS51292"/>
    </source>
</evidence>
<dbReference type="InterPro" id="IPR011016">
    <property type="entry name" value="Znf_RING-CH"/>
</dbReference>
<dbReference type="InterPro" id="IPR002885">
    <property type="entry name" value="PPR_rpt"/>
</dbReference>
<keyword evidence="10" id="KW-1185">Reference proteome</keyword>
<dbReference type="CDD" id="cd16495">
    <property type="entry name" value="RING_CH-C4HC3_MARCH"/>
    <property type="match status" value="1"/>
</dbReference>
<feature type="transmembrane region" description="Helical" evidence="7">
    <location>
        <begin position="676"/>
        <end position="694"/>
    </location>
</feature>
<name>A0AAN9FGJ8_CROPI</name>
<evidence type="ECO:0000256" key="6">
    <source>
        <dbReference type="PROSITE-ProRule" id="PRU00708"/>
    </source>
</evidence>
<dbReference type="InterPro" id="IPR011990">
    <property type="entry name" value="TPR-like_helical_dom_sf"/>
</dbReference>
<dbReference type="PROSITE" id="PS51292">
    <property type="entry name" value="ZF_RING_CH"/>
    <property type="match status" value="1"/>
</dbReference>
<dbReference type="InterPro" id="IPR013083">
    <property type="entry name" value="Znf_RING/FYVE/PHD"/>
</dbReference>
<keyword evidence="4" id="KW-0863">Zinc-finger</keyword>
<dbReference type="SMART" id="SM00744">
    <property type="entry name" value="RINGv"/>
    <property type="match status" value="1"/>
</dbReference>
<feature type="repeat" description="PPR" evidence="6">
    <location>
        <begin position="231"/>
        <end position="265"/>
    </location>
</feature>
<organism evidence="9 10">
    <name type="scientific">Crotalaria pallida</name>
    <name type="common">Smooth rattlebox</name>
    <name type="synonym">Crotalaria striata</name>
    <dbReference type="NCBI Taxonomy" id="3830"/>
    <lineage>
        <taxon>Eukaryota</taxon>
        <taxon>Viridiplantae</taxon>
        <taxon>Streptophyta</taxon>
        <taxon>Embryophyta</taxon>
        <taxon>Tracheophyta</taxon>
        <taxon>Spermatophyta</taxon>
        <taxon>Magnoliopsida</taxon>
        <taxon>eudicotyledons</taxon>
        <taxon>Gunneridae</taxon>
        <taxon>Pentapetalae</taxon>
        <taxon>rosids</taxon>
        <taxon>fabids</taxon>
        <taxon>Fabales</taxon>
        <taxon>Fabaceae</taxon>
        <taxon>Papilionoideae</taxon>
        <taxon>50 kb inversion clade</taxon>
        <taxon>genistoids sensu lato</taxon>
        <taxon>core genistoids</taxon>
        <taxon>Crotalarieae</taxon>
        <taxon>Crotalaria</taxon>
    </lineage>
</organism>
<evidence type="ECO:0000256" key="1">
    <source>
        <dbReference type="ARBA" id="ARBA00007626"/>
    </source>
</evidence>
<protein>
    <recommendedName>
        <fullName evidence="8">RING-CH-type domain-containing protein</fullName>
    </recommendedName>
</protein>
<accession>A0AAN9FGJ8</accession>
<keyword evidence="7" id="KW-1133">Transmembrane helix</keyword>
<sequence>MVGLLLSSRVFEENCQVCLDEKVEFMKPDIEGCNAALEGCCCELESGLEDKINELKVLMGNLGSVESTILSCLNDGGGKDWNFDEETFCGVVKEYIRRRNVKGLANLIIEVQKLEPSNIVVGKSIGYGIVYACVIGLSDKARSIVDEMNALGDSVGLGVYVPILKAYCKENQTAEATQLVTEISGSGLRLDVETYDSLIEAWMSSQDFCPRPELMAAFLDEVGEDPRMEVGTHDWNSIIHAFCKAGRLEDARRTFRRMTFWKEVKGKLLADEQKGIKFDHNLIDAFLYALVKGGFFNAVMQFHKLWSTSTFYLLGYQPVWVCWVLLNKMTVTLTSGCRTNEAEHLARWGPKGDHIHSPDGTLTFTWDSLCGFDINNMSHVDLEEGHNCHFVFGNESSSGGSQCLSDADDGSSYSHFYSANSGDCDDYSVDCVSDIVTEDEIEGVPDSSRASDCSVDDCSIDCLSDIVVEIEIEGVPDSRRASDCSVHDYSVDCVSDIVFEVEIEGVPDSGRASDCSVDDEVANEDSDINAHLAIKEESGCRICHGGLESDCDQFGLPIYLGCSCKGDLAAVHKDCAETWFKRKGNRTCEICNSVAENLHLSNEGSPEHLSDNDGATGARTLSETALPAELALVGELVLAAELAVAAEPALAREPALAAELAYAEEEPPRFRQCRRLLNTLFASIALILVVFWLSHIRVGRS</sequence>
<gene>
    <name evidence="9" type="ORF">RIF29_16059</name>
</gene>
<keyword evidence="7" id="KW-0812">Transmembrane</keyword>
<dbReference type="AlphaFoldDB" id="A0AAN9FGJ8"/>
<proteinExistence type="inferred from homology"/>
<evidence type="ECO:0000256" key="7">
    <source>
        <dbReference type="SAM" id="Phobius"/>
    </source>
</evidence>
<comment type="caution">
    <text evidence="9">The sequence shown here is derived from an EMBL/GenBank/DDBJ whole genome shotgun (WGS) entry which is preliminary data.</text>
</comment>
<dbReference type="EMBL" id="JAYWIO010000003">
    <property type="protein sequence ID" value="KAK7274956.1"/>
    <property type="molecule type" value="Genomic_DNA"/>
</dbReference>
<dbReference type="PROSITE" id="PS51375">
    <property type="entry name" value="PPR"/>
    <property type="match status" value="1"/>
</dbReference>